<evidence type="ECO:0000256" key="8">
    <source>
        <dbReference type="SAM" id="Coils"/>
    </source>
</evidence>
<feature type="region of interest" description="Disordered" evidence="9">
    <location>
        <begin position="315"/>
        <end position="592"/>
    </location>
</feature>
<protein>
    <recommendedName>
        <fullName evidence="10">Pinin/SDK/MemA protein domain-containing protein</fullName>
    </recommendedName>
</protein>
<feature type="region of interest" description="Disordered" evidence="9">
    <location>
        <begin position="1"/>
        <end position="43"/>
    </location>
</feature>
<dbReference type="GO" id="GO:0008380">
    <property type="term" value="P:RNA splicing"/>
    <property type="evidence" value="ECO:0007669"/>
    <property type="project" value="UniProtKB-KW"/>
</dbReference>
<keyword evidence="6" id="KW-0508">mRNA splicing</keyword>
<dbReference type="GO" id="GO:0006397">
    <property type="term" value="P:mRNA processing"/>
    <property type="evidence" value="ECO:0007669"/>
    <property type="project" value="UniProtKB-KW"/>
</dbReference>
<name>A0A553PJS0_TIGCA</name>
<dbReference type="OrthoDB" id="330772at2759"/>
<feature type="compositionally biased region" description="Basic and acidic residues" evidence="9">
    <location>
        <begin position="556"/>
        <end position="592"/>
    </location>
</feature>
<dbReference type="EMBL" id="VCGU01000003">
    <property type="protein sequence ID" value="TRY77930.1"/>
    <property type="molecule type" value="Genomic_DNA"/>
</dbReference>
<evidence type="ECO:0000259" key="10">
    <source>
        <dbReference type="Pfam" id="PF04696"/>
    </source>
</evidence>
<keyword evidence="8" id="KW-0175">Coiled coil</keyword>
<feature type="compositionally biased region" description="Low complexity" evidence="9">
    <location>
        <begin position="492"/>
        <end position="526"/>
    </location>
</feature>
<dbReference type="PANTHER" id="PTHR12707">
    <property type="entry name" value="PINN"/>
    <property type="match status" value="1"/>
</dbReference>
<reference evidence="11 12" key="1">
    <citation type="journal article" date="2018" name="Nat. Ecol. Evol.">
        <title>Genomic signatures of mitonuclear coevolution across populations of Tigriopus californicus.</title>
        <authorList>
            <person name="Barreto F.S."/>
            <person name="Watson E.T."/>
            <person name="Lima T.G."/>
            <person name="Willett C.S."/>
            <person name="Edmands S."/>
            <person name="Li W."/>
            <person name="Burton R.S."/>
        </authorList>
    </citation>
    <scope>NUCLEOTIDE SEQUENCE [LARGE SCALE GENOMIC DNA]</scope>
    <source>
        <strain evidence="11 12">San Diego</strain>
    </source>
</reference>
<dbReference type="PANTHER" id="PTHR12707:SF0">
    <property type="entry name" value="PININ"/>
    <property type="match status" value="1"/>
</dbReference>
<comment type="caution">
    <text evidence="11">The sequence shown here is derived from an EMBL/GenBank/DDBJ whole genome shotgun (WGS) entry which is preliminary data.</text>
</comment>
<feature type="coiled-coil region" evidence="8">
    <location>
        <begin position="184"/>
        <end position="226"/>
    </location>
</feature>
<feature type="compositionally biased region" description="Basic and acidic residues" evidence="9">
    <location>
        <begin position="391"/>
        <end position="421"/>
    </location>
</feature>
<feature type="compositionally biased region" description="Acidic residues" evidence="9">
    <location>
        <begin position="316"/>
        <end position="330"/>
    </location>
</feature>
<gene>
    <name evidence="11" type="ORF">TCAL_07725</name>
</gene>
<evidence type="ECO:0000256" key="1">
    <source>
        <dbReference type="ARBA" id="ARBA00004123"/>
    </source>
</evidence>
<dbReference type="OMA" id="RTERDHK"/>
<evidence type="ECO:0000313" key="11">
    <source>
        <dbReference type="EMBL" id="TRY77930.1"/>
    </source>
</evidence>
<keyword evidence="3" id="KW-0507">mRNA processing</keyword>
<feature type="compositionally biased region" description="Basic residues" evidence="9">
    <location>
        <begin position="468"/>
        <end position="489"/>
    </location>
</feature>
<keyword evidence="12" id="KW-1185">Reference proteome</keyword>
<keyword evidence="7" id="KW-0539">Nucleus</keyword>
<dbReference type="InterPro" id="IPR006786">
    <property type="entry name" value="Pinin_SDK_MemA"/>
</dbReference>
<accession>A0A553PJS0</accession>
<dbReference type="AlphaFoldDB" id="A0A553PJS0"/>
<feature type="compositionally biased region" description="Polar residues" evidence="9">
    <location>
        <begin position="24"/>
        <end position="37"/>
    </location>
</feature>
<evidence type="ECO:0000256" key="3">
    <source>
        <dbReference type="ARBA" id="ARBA00022664"/>
    </source>
</evidence>
<evidence type="ECO:0000256" key="7">
    <source>
        <dbReference type="ARBA" id="ARBA00023242"/>
    </source>
</evidence>
<dbReference type="GO" id="GO:0071013">
    <property type="term" value="C:catalytic step 2 spliceosome"/>
    <property type="evidence" value="ECO:0007669"/>
    <property type="project" value="TreeGrafter"/>
</dbReference>
<feature type="compositionally biased region" description="Polar residues" evidence="9">
    <location>
        <begin position="1"/>
        <end position="10"/>
    </location>
</feature>
<dbReference type="STRING" id="6832.A0A553PJS0"/>
<proteinExistence type="inferred from homology"/>
<evidence type="ECO:0000256" key="2">
    <source>
        <dbReference type="ARBA" id="ARBA00010386"/>
    </source>
</evidence>
<feature type="region of interest" description="Disordered" evidence="9">
    <location>
        <begin position="103"/>
        <end position="132"/>
    </location>
</feature>
<comment type="similarity">
    <text evidence="2">Belongs to the pinin family.</text>
</comment>
<dbReference type="Proteomes" id="UP000318571">
    <property type="component" value="Chromosome 11"/>
</dbReference>
<feature type="coiled-coil region" evidence="8">
    <location>
        <begin position="269"/>
        <end position="296"/>
    </location>
</feature>
<evidence type="ECO:0000313" key="12">
    <source>
        <dbReference type="Proteomes" id="UP000318571"/>
    </source>
</evidence>
<organism evidence="11 12">
    <name type="scientific">Tigriopus californicus</name>
    <name type="common">Marine copepod</name>
    <dbReference type="NCBI Taxonomy" id="6832"/>
    <lineage>
        <taxon>Eukaryota</taxon>
        <taxon>Metazoa</taxon>
        <taxon>Ecdysozoa</taxon>
        <taxon>Arthropoda</taxon>
        <taxon>Crustacea</taxon>
        <taxon>Multicrustacea</taxon>
        <taxon>Hexanauplia</taxon>
        <taxon>Copepoda</taxon>
        <taxon>Harpacticoida</taxon>
        <taxon>Harpacticidae</taxon>
        <taxon>Tigriopus</taxon>
    </lineage>
</organism>
<dbReference type="InterPro" id="IPR039853">
    <property type="entry name" value="Pinin"/>
</dbReference>
<evidence type="ECO:0000256" key="9">
    <source>
        <dbReference type="SAM" id="MobiDB-lite"/>
    </source>
</evidence>
<keyword evidence="5" id="KW-0804">Transcription</keyword>
<dbReference type="Pfam" id="PF04696">
    <property type="entry name" value="Pinin_SDK_memA"/>
    <property type="match status" value="1"/>
</dbReference>
<keyword evidence="4" id="KW-0805">Transcription regulation</keyword>
<comment type="subcellular location">
    <subcellularLocation>
        <location evidence="1">Nucleus</location>
    </subcellularLocation>
</comment>
<evidence type="ECO:0000256" key="4">
    <source>
        <dbReference type="ARBA" id="ARBA00023015"/>
    </source>
</evidence>
<feature type="domain" description="Pinin/SDK/MemA protein" evidence="10">
    <location>
        <begin position="158"/>
        <end position="282"/>
    </location>
</feature>
<evidence type="ECO:0000256" key="6">
    <source>
        <dbReference type="ARBA" id="ARBA00023187"/>
    </source>
</evidence>
<sequence length="592" mass="67300">MAMATTTTNPHDPVGAPVQDFRSVLSQRLSAKQSTLKATEDTLRRYSAPHLTTNAGVYEGKPGRFQHRLGPPVNGAAGPNVEGQRPALRGRLGPVSAPGVRLAAGAARRHNRVVGPEDAGESEEPEERNVGVKSVLSRVVIEQKSREDALKEKQLDKKEVQRNRRMFGNLLGTLQRFRQDETKIKDKVEKKREIEQKIDEKTAREKQELMQEKRNLVQEKKRQQHEIRVIQVQMKRVEQFEAWEKAKRHEMNSIRTSTGHPHTIYYCPREHNELTLTKLEETMDVIENEIKDMRVKFEEDLLKIDEKVKDLTKDPELEDFYEDEPDEDEDPLKPKSQIVSAIVVPPSNESTDEKAPPPKRVAPANEADRPRKRSRPETNESNGKSPLEQDEQIKVPEKAPGPTKDDISGAKKEETSLETKPKRERYRSKSPSTLRPRSKSPLVGRQHSKSPAAPPSQKKRQSSPSPRTLKKKRASSTRKKVTPKKRRRRDSSSSNSSDSSESDSDSSQSSYSDSSSSSSSDGSRSSDSSEDERQKKRTSKKRTTTTSTRNGKKDRRRSDRDRSSKKAQDVDLRKVKKEPKIKQEVIKQEKKD</sequence>
<evidence type="ECO:0000256" key="5">
    <source>
        <dbReference type="ARBA" id="ARBA00023163"/>
    </source>
</evidence>